<reference evidence="2 3" key="1">
    <citation type="submission" date="2014-10" db="EMBL/GenBank/DDBJ databases">
        <title>Draft genome of the hookworm Ancylostoma caninum.</title>
        <authorList>
            <person name="Mitreva M."/>
        </authorList>
    </citation>
    <scope>NUCLEOTIDE SEQUENCE [LARGE SCALE GENOMIC DNA]</scope>
    <source>
        <strain evidence="2 3">Baltimore</strain>
    </source>
</reference>
<evidence type="ECO:0000256" key="1">
    <source>
        <dbReference type="SAM" id="MobiDB-lite"/>
    </source>
</evidence>
<dbReference type="EMBL" id="JOJR01000029">
    <property type="protein sequence ID" value="RCN49843.1"/>
    <property type="molecule type" value="Genomic_DNA"/>
</dbReference>
<feature type="compositionally biased region" description="Polar residues" evidence="1">
    <location>
        <begin position="14"/>
        <end position="28"/>
    </location>
</feature>
<proteinExistence type="predicted"/>
<accession>A0A368GZQ1</accession>
<name>A0A368GZQ1_ANCCA</name>
<organism evidence="2 3">
    <name type="scientific">Ancylostoma caninum</name>
    <name type="common">Dog hookworm</name>
    <dbReference type="NCBI Taxonomy" id="29170"/>
    <lineage>
        <taxon>Eukaryota</taxon>
        <taxon>Metazoa</taxon>
        <taxon>Ecdysozoa</taxon>
        <taxon>Nematoda</taxon>
        <taxon>Chromadorea</taxon>
        <taxon>Rhabditida</taxon>
        <taxon>Rhabditina</taxon>
        <taxon>Rhabditomorpha</taxon>
        <taxon>Strongyloidea</taxon>
        <taxon>Ancylostomatidae</taxon>
        <taxon>Ancylostomatinae</taxon>
        <taxon>Ancylostoma</taxon>
    </lineage>
</organism>
<comment type="caution">
    <text evidence="2">The sequence shown here is derived from an EMBL/GenBank/DDBJ whole genome shotgun (WGS) entry which is preliminary data.</text>
</comment>
<protein>
    <submittedName>
        <fullName evidence="2">Uncharacterized protein</fullName>
    </submittedName>
</protein>
<evidence type="ECO:0000313" key="3">
    <source>
        <dbReference type="Proteomes" id="UP000252519"/>
    </source>
</evidence>
<dbReference type="Proteomes" id="UP000252519">
    <property type="component" value="Unassembled WGS sequence"/>
</dbReference>
<sequence>MYPNQNIGGGAGYQENTGIGSGVHSTQPYPGDSYNPYVSSPQPGGAIGEGAASAPSYVEGAQPVGQGVGSSYPGNDYNAYNNGILNILFTQ</sequence>
<dbReference type="AlphaFoldDB" id="A0A368GZQ1"/>
<dbReference type="OrthoDB" id="10349626at2759"/>
<gene>
    <name evidence="2" type="ORF">ANCCAN_04088</name>
</gene>
<feature type="region of interest" description="Disordered" evidence="1">
    <location>
        <begin position="1"/>
        <end position="53"/>
    </location>
</feature>
<evidence type="ECO:0000313" key="2">
    <source>
        <dbReference type="EMBL" id="RCN49843.1"/>
    </source>
</evidence>
<keyword evidence="3" id="KW-1185">Reference proteome</keyword>